<proteinExistence type="predicted"/>
<evidence type="ECO:0000256" key="1">
    <source>
        <dbReference type="ARBA" id="ARBA00004651"/>
    </source>
</evidence>
<evidence type="ECO:0000256" key="10">
    <source>
        <dbReference type="SAM" id="Phobius"/>
    </source>
</evidence>
<name>A0A6P8R3T1_GEOSA</name>
<organism evidence="12 13">
    <name type="scientific">Geotrypetes seraphini</name>
    <name type="common">Gaboon caecilian</name>
    <name type="synonym">Caecilia seraphini</name>
    <dbReference type="NCBI Taxonomy" id="260995"/>
    <lineage>
        <taxon>Eukaryota</taxon>
        <taxon>Metazoa</taxon>
        <taxon>Chordata</taxon>
        <taxon>Craniata</taxon>
        <taxon>Vertebrata</taxon>
        <taxon>Euteleostomi</taxon>
        <taxon>Amphibia</taxon>
        <taxon>Gymnophiona</taxon>
        <taxon>Geotrypetes</taxon>
    </lineage>
</organism>
<feature type="transmembrane region" description="Helical" evidence="10">
    <location>
        <begin position="109"/>
        <end position="137"/>
    </location>
</feature>
<evidence type="ECO:0000259" key="11">
    <source>
        <dbReference type="PROSITE" id="PS50262"/>
    </source>
</evidence>
<keyword evidence="5" id="KW-0297">G-protein coupled receptor</keyword>
<feature type="transmembrane region" description="Helical" evidence="10">
    <location>
        <begin position="200"/>
        <end position="225"/>
    </location>
</feature>
<gene>
    <name evidence="13" type="primary">GPR101</name>
</gene>
<evidence type="ECO:0000256" key="8">
    <source>
        <dbReference type="ARBA" id="ARBA00023224"/>
    </source>
</evidence>
<evidence type="ECO:0000256" key="2">
    <source>
        <dbReference type="ARBA" id="ARBA00022475"/>
    </source>
</evidence>
<dbReference type="SUPFAM" id="SSF81321">
    <property type="entry name" value="Family A G protein-coupled receptor-like"/>
    <property type="match status" value="1"/>
</dbReference>
<dbReference type="RefSeq" id="XP_033802730.1">
    <property type="nucleotide sequence ID" value="XM_033946839.1"/>
</dbReference>
<feature type="domain" description="G-protein coupled receptors family 1 profile" evidence="11">
    <location>
        <begin position="58"/>
        <end position="324"/>
    </location>
</feature>
<dbReference type="Pfam" id="PF00001">
    <property type="entry name" value="7tm_1"/>
    <property type="match status" value="1"/>
</dbReference>
<keyword evidence="12" id="KW-1185">Reference proteome</keyword>
<protein>
    <submittedName>
        <fullName evidence="13">Probable G-protein coupled receptor 101</fullName>
    </submittedName>
</protein>
<dbReference type="InterPro" id="IPR000276">
    <property type="entry name" value="GPCR_Rhodpsn"/>
</dbReference>
<dbReference type="Proteomes" id="UP000515159">
    <property type="component" value="Chromosome 5"/>
</dbReference>
<keyword evidence="2" id="KW-1003">Cell membrane</keyword>
<feature type="transmembrane region" description="Helical" evidence="10">
    <location>
        <begin position="79"/>
        <end position="103"/>
    </location>
</feature>
<evidence type="ECO:0000313" key="12">
    <source>
        <dbReference type="Proteomes" id="UP000515159"/>
    </source>
</evidence>
<dbReference type="OrthoDB" id="5980076at2759"/>
<dbReference type="GeneID" id="117361459"/>
<feature type="compositionally biased region" description="Basic and acidic residues" evidence="9">
    <location>
        <begin position="396"/>
        <end position="405"/>
    </location>
</feature>
<dbReference type="InParanoid" id="A0A6P8R3T1"/>
<feature type="transmembrane region" description="Helical" evidence="10">
    <location>
        <begin position="272"/>
        <end position="292"/>
    </location>
</feature>
<evidence type="ECO:0000256" key="3">
    <source>
        <dbReference type="ARBA" id="ARBA00022692"/>
    </source>
</evidence>
<dbReference type="GO" id="GO:0004930">
    <property type="term" value="F:G protein-coupled receptor activity"/>
    <property type="evidence" value="ECO:0007669"/>
    <property type="project" value="UniProtKB-KW"/>
</dbReference>
<dbReference type="FunFam" id="1.20.1070.10:FF:000210">
    <property type="entry name" value="probable G-protein coupled receptor 101"/>
    <property type="match status" value="1"/>
</dbReference>
<dbReference type="AlphaFoldDB" id="A0A6P8R3T1"/>
<reference evidence="13" key="1">
    <citation type="submission" date="2025-08" db="UniProtKB">
        <authorList>
            <consortium name="RefSeq"/>
        </authorList>
    </citation>
    <scope>IDENTIFICATION</scope>
</reference>
<dbReference type="Gene3D" id="1.20.1070.10">
    <property type="entry name" value="Rhodopsin 7-helix transmembrane proteins"/>
    <property type="match status" value="1"/>
</dbReference>
<feature type="transmembrane region" description="Helical" evidence="10">
    <location>
        <begin position="304"/>
        <end position="324"/>
    </location>
</feature>
<feature type="compositionally biased region" description="Basic and acidic residues" evidence="9">
    <location>
        <begin position="413"/>
        <end position="423"/>
    </location>
</feature>
<sequence>MALLSRLPDRRGPGNGSHLADEPNSGSSSISSNGNTSLPDSILRIALVAALLCLSLFGNVVLLIVFHRKPQLLQVANRFIFNLLVADLLQTVLVMPCIIVTSLPGIWPLGYRLCQVVVVLTHIFAFTGVNTITVVSVDKYLAIIHPLSYPTMMTPKRGSILISCTWFLSILQSTPPLYGWGKIDFDQASHFCTVFWASSYSYTILCALFSFILPASIMLGCYGMVFRAARRQNALVHPVQVIGSSRPPDESSNPTEKISHLRPLYHCKAAKVIFIILASYILSMGPYSILSIVSSSAKVVVPQWITSLVLILFFLQCCIHPYIYGYMHKSLKKEFLLLLYGFLCKQVHPQNSTADSYLILTDGRIFPSHFSVPAAKFVEEETTISVITGKSSNNLKARENGKESSPHTLTPQKELHLLSKAAEENTASSSTGDVQ</sequence>
<dbReference type="CTD" id="83550"/>
<dbReference type="KEGG" id="gsh:117361459"/>
<evidence type="ECO:0000256" key="6">
    <source>
        <dbReference type="ARBA" id="ARBA00023136"/>
    </source>
</evidence>
<keyword evidence="7 13" id="KW-0675">Receptor</keyword>
<dbReference type="PANTHER" id="PTHR22752">
    <property type="entry name" value="G PROTEIN-COUPLED RECEPTOR"/>
    <property type="match status" value="1"/>
</dbReference>
<dbReference type="PRINTS" id="PR00237">
    <property type="entry name" value="GPCRRHODOPSN"/>
</dbReference>
<evidence type="ECO:0000256" key="4">
    <source>
        <dbReference type="ARBA" id="ARBA00022989"/>
    </source>
</evidence>
<dbReference type="InterPro" id="IPR017452">
    <property type="entry name" value="GPCR_Rhodpsn_7TM"/>
</dbReference>
<evidence type="ECO:0000313" key="13">
    <source>
        <dbReference type="RefSeq" id="XP_033802730.1"/>
    </source>
</evidence>
<dbReference type="PANTHER" id="PTHR22752:SF15">
    <property type="entry name" value="G-PROTEIN COUPLED RECEPTOR 101-RELATED"/>
    <property type="match status" value="1"/>
</dbReference>
<keyword evidence="4 10" id="KW-1133">Transmembrane helix</keyword>
<comment type="subcellular location">
    <subcellularLocation>
        <location evidence="1">Cell membrane</location>
        <topology evidence="1">Multi-pass membrane protein</topology>
    </subcellularLocation>
</comment>
<feature type="compositionally biased region" description="Low complexity" evidence="9">
    <location>
        <begin position="24"/>
        <end position="33"/>
    </location>
</feature>
<feature type="transmembrane region" description="Helical" evidence="10">
    <location>
        <begin position="158"/>
        <end position="180"/>
    </location>
</feature>
<keyword evidence="6 10" id="KW-0472">Membrane</keyword>
<feature type="non-terminal residue" evidence="13">
    <location>
        <position position="435"/>
    </location>
</feature>
<evidence type="ECO:0000256" key="7">
    <source>
        <dbReference type="ARBA" id="ARBA00023170"/>
    </source>
</evidence>
<evidence type="ECO:0000256" key="5">
    <source>
        <dbReference type="ARBA" id="ARBA00023040"/>
    </source>
</evidence>
<feature type="transmembrane region" description="Helical" evidence="10">
    <location>
        <begin position="42"/>
        <end position="67"/>
    </location>
</feature>
<evidence type="ECO:0000256" key="9">
    <source>
        <dbReference type="SAM" id="MobiDB-lite"/>
    </source>
</evidence>
<dbReference type="FunCoup" id="A0A6P8R3T1">
    <property type="interactions" value="31"/>
</dbReference>
<dbReference type="PROSITE" id="PS50262">
    <property type="entry name" value="G_PROTEIN_RECEP_F1_2"/>
    <property type="match status" value="1"/>
</dbReference>
<feature type="region of interest" description="Disordered" evidence="9">
    <location>
        <begin position="395"/>
        <end position="435"/>
    </location>
</feature>
<accession>A0A6P8R3T1</accession>
<dbReference type="GO" id="GO:0005886">
    <property type="term" value="C:plasma membrane"/>
    <property type="evidence" value="ECO:0007669"/>
    <property type="project" value="UniProtKB-SubCell"/>
</dbReference>
<feature type="compositionally biased region" description="Polar residues" evidence="9">
    <location>
        <begin position="425"/>
        <end position="435"/>
    </location>
</feature>
<keyword evidence="8" id="KW-0807">Transducer</keyword>
<keyword evidence="3 10" id="KW-0812">Transmembrane</keyword>
<feature type="region of interest" description="Disordered" evidence="9">
    <location>
        <begin position="1"/>
        <end position="33"/>
    </location>
</feature>